<protein>
    <submittedName>
        <fullName evidence="7">DgyrCDS6636</fullName>
    </submittedName>
</protein>
<feature type="compositionally biased region" description="Basic and acidic residues" evidence="5">
    <location>
        <begin position="97"/>
        <end position="117"/>
    </location>
</feature>
<dbReference type="InterPro" id="IPR036770">
    <property type="entry name" value="Ankyrin_rpt-contain_sf"/>
</dbReference>
<feature type="region of interest" description="Disordered" evidence="5">
    <location>
        <begin position="77"/>
        <end position="128"/>
    </location>
</feature>
<keyword evidence="8" id="KW-1185">Reference proteome</keyword>
<dbReference type="AlphaFoldDB" id="A0A7I8VNL6"/>
<dbReference type="PANTHER" id="PTHR14491">
    <property type="entry name" value="SOSONDOWAH, ISOFORM G"/>
    <property type="match status" value="1"/>
</dbReference>
<dbReference type="InterPro" id="IPR058889">
    <property type="entry name" value="WHD_SOWAHA-C"/>
</dbReference>
<dbReference type="EMBL" id="CAJFCJ010000007">
    <property type="protein sequence ID" value="CAD5117892.1"/>
    <property type="molecule type" value="Genomic_DNA"/>
</dbReference>
<evidence type="ECO:0000313" key="8">
    <source>
        <dbReference type="Proteomes" id="UP000549394"/>
    </source>
</evidence>
<dbReference type="PROSITE" id="PS50297">
    <property type="entry name" value="ANK_REP_REGION"/>
    <property type="match status" value="1"/>
</dbReference>
<evidence type="ECO:0000256" key="5">
    <source>
        <dbReference type="SAM" id="MobiDB-lite"/>
    </source>
</evidence>
<comment type="caution">
    <text evidence="7">The sequence shown here is derived from an EMBL/GenBank/DDBJ whole genome shotgun (WGS) entry which is preliminary data.</text>
</comment>
<gene>
    <name evidence="7" type="ORF">DGYR_LOCUS6361</name>
</gene>
<feature type="compositionally biased region" description="Basic and acidic residues" evidence="5">
    <location>
        <begin position="77"/>
        <end position="88"/>
    </location>
</feature>
<feature type="region of interest" description="Disordered" evidence="5">
    <location>
        <begin position="273"/>
        <end position="292"/>
    </location>
</feature>
<evidence type="ECO:0000313" key="7">
    <source>
        <dbReference type="EMBL" id="CAD5117892.1"/>
    </source>
</evidence>
<dbReference type="PROSITE" id="PS50088">
    <property type="entry name" value="ANK_REPEAT"/>
    <property type="match status" value="1"/>
</dbReference>
<evidence type="ECO:0000256" key="1">
    <source>
        <dbReference type="ARBA" id="ARBA00022737"/>
    </source>
</evidence>
<dbReference type="OrthoDB" id="60433at2759"/>
<evidence type="ECO:0000259" key="6">
    <source>
        <dbReference type="Pfam" id="PF25877"/>
    </source>
</evidence>
<evidence type="ECO:0000256" key="2">
    <source>
        <dbReference type="ARBA" id="ARBA00023043"/>
    </source>
</evidence>
<dbReference type="SUPFAM" id="SSF48403">
    <property type="entry name" value="Ankyrin repeat"/>
    <property type="match status" value="1"/>
</dbReference>
<dbReference type="Pfam" id="PF25877">
    <property type="entry name" value="WHD_SOWAH"/>
    <property type="match status" value="1"/>
</dbReference>
<dbReference type="SMART" id="SM00248">
    <property type="entry name" value="ANK"/>
    <property type="match status" value="2"/>
</dbReference>
<name>A0A7I8VNL6_9ANNE</name>
<organism evidence="7 8">
    <name type="scientific">Dimorphilus gyrociliatus</name>
    <dbReference type="NCBI Taxonomy" id="2664684"/>
    <lineage>
        <taxon>Eukaryota</taxon>
        <taxon>Metazoa</taxon>
        <taxon>Spiralia</taxon>
        <taxon>Lophotrochozoa</taxon>
        <taxon>Annelida</taxon>
        <taxon>Polychaeta</taxon>
        <taxon>Polychaeta incertae sedis</taxon>
        <taxon>Dinophilidae</taxon>
        <taxon>Dimorphilus</taxon>
    </lineage>
</organism>
<feature type="compositionally biased region" description="Low complexity" evidence="5">
    <location>
        <begin position="153"/>
        <end position="183"/>
    </location>
</feature>
<feature type="compositionally biased region" description="Polar residues" evidence="5">
    <location>
        <begin position="490"/>
        <end position="503"/>
    </location>
</feature>
<reference evidence="7 8" key="1">
    <citation type="submission" date="2020-08" db="EMBL/GenBank/DDBJ databases">
        <authorList>
            <person name="Hejnol A."/>
        </authorList>
    </citation>
    <scope>NUCLEOTIDE SEQUENCE [LARGE SCALE GENOMIC DNA]</scope>
</reference>
<feature type="region of interest" description="Disordered" evidence="5">
    <location>
        <begin position="481"/>
        <end position="526"/>
    </location>
</feature>
<comment type="similarity">
    <text evidence="3">Belongs to the SOWAH family.</text>
</comment>
<dbReference type="InterPro" id="IPR002110">
    <property type="entry name" value="Ankyrin_rpt"/>
</dbReference>
<feature type="compositionally biased region" description="Low complexity" evidence="5">
    <location>
        <begin position="203"/>
        <end position="216"/>
    </location>
</feature>
<dbReference type="Pfam" id="PF12796">
    <property type="entry name" value="Ank_2"/>
    <property type="match status" value="1"/>
</dbReference>
<keyword evidence="1" id="KW-0677">Repeat</keyword>
<dbReference type="PANTHER" id="PTHR14491:SF7">
    <property type="entry name" value="SOSONDOWAH, ISOFORM G"/>
    <property type="match status" value="1"/>
</dbReference>
<evidence type="ECO:0000256" key="3">
    <source>
        <dbReference type="ARBA" id="ARBA00038122"/>
    </source>
</evidence>
<feature type="repeat" description="ANK" evidence="4">
    <location>
        <begin position="368"/>
        <end position="401"/>
    </location>
</feature>
<keyword evidence="2 4" id="KW-0040">ANK repeat</keyword>
<feature type="domain" description="SOWAHA-C winged helix-turn-helix" evidence="6">
    <location>
        <begin position="3"/>
        <end position="85"/>
    </location>
</feature>
<evidence type="ECO:0000256" key="4">
    <source>
        <dbReference type="PROSITE-ProRule" id="PRU00023"/>
    </source>
</evidence>
<proteinExistence type="inferred from homology"/>
<dbReference type="Proteomes" id="UP000549394">
    <property type="component" value="Unassembled WGS sequence"/>
</dbReference>
<sequence length="526" mass="58642">MAEVDEELIRSFIANQGGKISNAELVVHFRNYLKDPRFKDQNRKNFKDIINKICVTKQDLSSRDKILVLRKQFRDDTPETPVHEESRKFYKPKRRPEKNPFKNDASRVSELDEKLPQEGEEESDLLSSVMASVEQSIKNASAAVIAEAEEPAGENLPEEPLNNNVFEEPSKNSNTSETTENNPLNIPSVVIDDAQSEEKLTESAESSTVDTSVETTPAPTPVAVQQESEDIPKLNIKLMGADVLKEQLNDTFSVKDRANQIDQLQIDLKAEQKKQMPAKVRDKNDENENKCDEDLTPNQRLWMLASCKCNIQKMTQLLRDRPELATFADVTNGTAIHWASKKGQKDVIKAIMSTGRKHNLDININARTGYTPLHLAAMQNREGVIELLTGGYGADISIRDYSGKIPNEYLPRKASANCQRLLIGGGRQLKVPSTTAFKRKGSYSEKTLGIASALGFRRSWAEGMDSTPRKSSITAGIENLFRRASPSPSPTLSRKATSASESNLMPPPLQIPNPRKRNKSDKRGGS</sequence>
<dbReference type="Gene3D" id="1.25.40.20">
    <property type="entry name" value="Ankyrin repeat-containing domain"/>
    <property type="match status" value="1"/>
</dbReference>
<feature type="region of interest" description="Disordered" evidence="5">
    <location>
        <begin position="150"/>
        <end position="228"/>
    </location>
</feature>
<accession>A0A7I8VNL6</accession>